<reference evidence="3" key="1">
    <citation type="submission" date="2021-06" db="EMBL/GenBank/DDBJ databases">
        <authorList>
            <person name="Kallberg Y."/>
            <person name="Tangrot J."/>
            <person name="Rosling A."/>
        </authorList>
    </citation>
    <scope>NUCLEOTIDE SEQUENCE</scope>
    <source>
        <strain evidence="3">87-6 pot B 2015</strain>
    </source>
</reference>
<feature type="region of interest" description="Disordered" evidence="1">
    <location>
        <begin position="115"/>
        <end position="134"/>
    </location>
</feature>
<dbReference type="Pfam" id="PF13837">
    <property type="entry name" value="Myb_DNA-bind_4"/>
    <property type="match status" value="1"/>
</dbReference>
<name>A0A9N9HJC0_FUNMO</name>
<dbReference type="InterPro" id="IPR044822">
    <property type="entry name" value="Myb_DNA-bind_4"/>
</dbReference>
<organism evidence="3 4">
    <name type="scientific">Funneliformis mosseae</name>
    <name type="common">Endomycorrhizal fungus</name>
    <name type="synonym">Glomus mosseae</name>
    <dbReference type="NCBI Taxonomy" id="27381"/>
    <lineage>
        <taxon>Eukaryota</taxon>
        <taxon>Fungi</taxon>
        <taxon>Fungi incertae sedis</taxon>
        <taxon>Mucoromycota</taxon>
        <taxon>Glomeromycotina</taxon>
        <taxon>Glomeromycetes</taxon>
        <taxon>Glomerales</taxon>
        <taxon>Glomeraceae</taxon>
        <taxon>Funneliformis</taxon>
    </lineage>
</organism>
<proteinExistence type="predicted"/>
<comment type="caution">
    <text evidence="3">The sequence shown here is derived from an EMBL/GenBank/DDBJ whole genome shotgun (WGS) entry which is preliminary data.</text>
</comment>
<feature type="domain" description="Myb/SANT-like DNA-binding" evidence="2">
    <location>
        <begin position="3"/>
        <end position="91"/>
    </location>
</feature>
<evidence type="ECO:0000256" key="1">
    <source>
        <dbReference type="SAM" id="MobiDB-lite"/>
    </source>
</evidence>
<protein>
    <submittedName>
        <fullName evidence="3">7176_t:CDS:1</fullName>
    </submittedName>
</protein>
<dbReference type="AlphaFoldDB" id="A0A9N9HJC0"/>
<dbReference type="Proteomes" id="UP000789375">
    <property type="component" value="Unassembled WGS sequence"/>
</dbReference>
<gene>
    <name evidence="3" type="ORF">FMOSSE_LOCUS13147</name>
</gene>
<dbReference type="EMBL" id="CAJVPP010007293">
    <property type="protein sequence ID" value="CAG8686170.1"/>
    <property type="molecule type" value="Genomic_DNA"/>
</dbReference>
<dbReference type="Gene3D" id="1.10.10.60">
    <property type="entry name" value="Homeodomain-like"/>
    <property type="match status" value="1"/>
</dbReference>
<evidence type="ECO:0000313" key="3">
    <source>
        <dbReference type="EMBL" id="CAG8686170.1"/>
    </source>
</evidence>
<accession>A0A9N9HJC0</accession>
<sequence>MVDWTDAQTRILIDERRNRNEEYHNLGRNRDVFWGSVATRINNEVHGSNFLEHHCKEKFRNLVRDYNAMCEYMNGSRTARRSRAGARYFDEFRSHFWERPEDPFDRIRNMNISNRRRSRRGSSPAPSIEEVERY</sequence>
<evidence type="ECO:0000313" key="4">
    <source>
        <dbReference type="Proteomes" id="UP000789375"/>
    </source>
</evidence>
<keyword evidence="4" id="KW-1185">Reference proteome</keyword>
<evidence type="ECO:0000259" key="2">
    <source>
        <dbReference type="Pfam" id="PF13837"/>
    </source>
</evidence>